<keyword evidence="3" id="KW-1185">Reference proteome</keyword>
<organism evidence="2 3">
    <name type="scientific">Caerostris darwini</name>
    <dbReference type="NCBI Taxonomy" id="1538125"/>
    <lineage>
        <taxon>Eukaryota</taxon>
        <taxon>Metazoa</taxon>
        <taxon>Ecdysozoa</taxon>
        <taxon>Arthropoda</taxon>
        <taxon>Chelicerata</taxon>
        <taxon>Arachnida</taxon>
        <taxon>Araneae</taxon>
        <taxon>Araneomorphae</taxon>
        <taxon>Entelegynae</taxon>
        <taxon>Araneoidea</taxon>
        <taxon>Araneidae</taxon>
        <taxon>Caerostris</taxon>
    </lineage>
</organism>
<dbReference type="Gene3D" id="3.40.50.150">
    <property type="entry name" value="Vaccinia Virus protein VP39"/>
    <property type="match status" value="1"/>
</dbReference>
<gene>
    <name evidence="2" type="primary">AVEN_273998_1</name>
    <name evidence="2" type="ORF">CDAR_588831</name>
</gene>
<dbReference type="AlphaFoldDB" id="A0AAV4R2U5"/>
<dbReference type="CDD" id="cd02440">
    <property type="entry name" value="AdoMet_MTases"/>
    <property type="match status" value="1"/>
</dbReference>
<dbReference type="EMBL" id="BPLQ01005582">
    <property type="protein sequence ID" value="GIY15787.1"/>
    <property type="molecule type" value="Genomic_DNA"/>
</dbReference>
<comment type="caution">
    <text evidence="2">The sequence shown here is derived from an EMBL/GenBank/DDBJ whole genome shotgun (WGS) entry which is preliminary data.</text>
</comment>
<evidence type="ECO:0000259" key="1">
    <source>
        <dbReference type="Pfam" id="PF13649"/>
    </source>
</evidence>
<evidence type="ECO:0000313" key="2">
    <source>
        <dbReference type="EMBL" id="GIY15787.1"/>
    </source>
</evidence>
<dbReference type="Pfam" id="PF13649">
    <property type="entry name" value="Methyltransf_25"/>
    <property type="match status" value="1"/>
</dbReference>
<proteinExistence type="predicted"/>
<accession>A0AAV4R2U5</accession>
<name>A0AAV4R2U5_9ARAC</name>
<protein>
    <submittedName>
        <fullName evidence="2">Methyltranfer_dom domain-containing protein</fullName>
    </submittedName>
</protein>
<evidence type="ECO:0000313" key="3">
    <source>
        <dbReference type="Proteomes" id="UP001054837"/>
    </source>
</evidence>
<sequence length="293" mass="33404">MKVRTNLFIISTQQYVTSESSTLFITFNKQVVMISWGDITQLLFMSADELGWGRLTNKDIMDIGCGDGSRSTKAIIDVFPTVQRVIAMDSDSENISEDLGNTCPSKVFYMKADILDSSTLAGYEGTMFAIFSDFCFNDFDDHETAFRNVYDLLTPGGSAAIRFPLKIPIYDWIKEVYAKWRPGVTPWAPRTQLENLSVHYYRQMFNRLGFTVRRCETCDLHLKIGTYANLKRSLAGCEEWSSVIRPELLFLFNEDAYARSLKYCSVSPAGICSMKVETLLAFLIKPNDQRYKI</sequence>
<dbReference type="InterPro" id="IPR041698">
    <property type="entry name" value="Methyltransf_25"/>
</dbReference>
<dbReference type="SUPFAM" id="SSF53335">
    <property type="entry name" value="S-adenosyl-L-methionine-dependent methyltransferases"/>
    <property type="match status" value="1"/>
</dbReference>
<dbReference type="InterPro" id="IPR029063">
    <property type="entry name" value="SAM-dependent_MTases_sf"/>
</dbReference>
<feature type="domain" description="Methyltransferase" evidence="1">
    <location>
        <begin position="60"/>
        <end position="157"/>
    </location>
</feature>
<dbReference type="Proteomes" id="UP001054837">
    <property type="component" value="Unassembled WGS sequence"/>
</dbReference>
<reference evidence="2 3" key="1">
    <citation type="submission" date="2021-06" db="EMBL/GenBank/DDBJ databases">
        <title>Caerostris darwini draft genome.</title>
        <authorList>
            <person name="Kono N."/>
            <person name="Arakawa K."/>
        </authorList>
    </citation>
    <scope>NUCLEOTIDE SEQUENCE [LARGE SCALE GENOMIC DNA]</scope>
</reference>